<dbReference type="AlphaFoldDB" id="A0A4Y2HBM4"/>
<reference evidence="1 2" key="1">
    <citation type="journal article" date="2019" name="Sci. Rep.">
        <title>Orb-weaving spider Araneus ventricosus genome elucidates the spidroin gene catalogue.</title>
        <authorList>
            <person name="Kono N."/>
            <person name="Nakamura H."/>
            <person name="Ohtoshi R."/>
            <person name="Moran D.A.P."/>
            <person name="Shinohara A."/>
            <person name="Yoshida Y."/>
            <person name="Fujiwara M."/>
            <person name="Mori M."/>
            <person name="Tomita M."/>
            <person name="Arakawa K."/>
        </authorList>
    </citation>
    <scope>NUCLEOTIDE SEQUENCE [LARGE SCALE GENOMIC DNA]</scope>
</reference>
<protein>
    <submittedName>
        <fullName evidence="1">Uncharacterized protein</fullName>
    </submittedName>
</protein>
<accession>A0A4Y2HBM4</accession>
<organism evidence="1 2">
    <name type="scientific">Araneus ventricosus</name>
    <name type="common">Orbweaver spider</name>
    <name type="synonym">Epeira ventricosa</name>
    <dbReference type="NCBI Taxonomy" id="182803"/>
    <lineage>
        <taxon>Eukaryota</taxon>
        <taxon>Metazoa</taxon>
        <taxon>Ecdysozoa</taxon>
        <taxon>Arthropoda</taxon>
        <taxon>Chelicerata</taxon>
        <taxon>Arachnida</taxon>
        <taxon>Araneae</taxon>
        <taxon>Araneomorphae</taxon>
        <taxon>Entelegynae</taxon>
        <taxon>Araneoidea</taxon>
        <taxon>Araneidae</taxon>
        <taxon>Araneus</taxon>
    </lineage>
</organism>
<dbReference type="Proteomes" id="UP000499080">
    <property type="component" value="Unassembled WGS sequence"/>
</dbReference>
<dbReference type="EMBL" id="BGPR01001830">
    <property type="protein sequence ID" value="GBM62702.1"/>
    <property type="molecule type" value="Genomic_DNA"/>
</dbReference>
<keyword evidence="2" id="KW-1185">Reference proteome</keyword>
<evidence type="ECO:0000313" key="1">
    <source>
        <dbReference type="EMBL" id="GBM62702.1"/>
    </source>
</evidence>
<name>A0A4Y2HBM4_ARAVE</name>
<proteinExistence type="predicted"/>
<evidence type="ECO:0000313" key="2">
    <source>
        <dbReference type="Proteomes" id="UP000499080"/>
    </source>
</evidence>
<gene>
    <name evidence="1" type="ORF">AVEN_46520_1</name>
</gene>
<sequence>MTASLYPFSRGKLAAQNEHRSSGYLTRAGHRTTLTAQPTGGLGLNPSRRKRPLPVSFHKRVVCRQIVCSAPHPFLLVCLMLMRRACFVVVGKVDVTNRGDLSYWLKREIAFSYEVREFNLGREEGPKGSPSPNKQYAFWIGGDY</sequence>
<comment type="caution">
    <text evidence="1">The sequence shown here is derived from an EMBL/GenBank/DDBJ whole genome shotgun (WGS) entry which is preliminary data.</text>
</comment>